<sequence length="129" mass="13164">MRRTVLVVATLVTSLAGFTAAAGSAGAVDDTQTCTSVREMATELNSGINGAKSKDAGAADEVRSVFSTAATKLESTRDLADDGPVKTAIDPAVAQMRRVATASDTELGTVLQDQAFHDAMSGLDKACGI</sequence>
<feature type="chain" id="PRO_5003833275" description="Secreted protein" evidence="1">
    <location>
        <begin position="22"/>
        <end position="129"/>
    </location>
</feature>
<organism evidence="2 3">
    <name type="scientific">Nocardia brasiliensis (strain ATCC 700358 / HUJEG-1)</name>
    <dbReference type="NCBI Taxonomy" id="1133849"/>
    <lineage>
        <taxon>Bacteria</taxon>
        <taxon>Bacillati</taxon>
        <taxon>Actinomycetota</taxon>
        <taxon>Actinomycetes</taxon>
        <taxon>Mycobacteriales</taxon>
        <taxon>Nocardiaceae</taxon>
        <taxon>Nocardia</taxon>
    </lineage>
</organism>
<dbReference type="HOGENOM" id="CLU_1957285_0_0_11"/>
<accession>K0EYF6</accession>
<keyword evidence="3" id="KW-1185">Reference proteome</keyword>
<protein>
    <recommendedName>
        <fullName evidence="4">Secreted protein</fullName>
    </recommendedName>
</protein>
<proteinExistence type="predicted"/>
<gene>
    <name evidence="2" type="ORF">O3I_013125</name>
</gene>
<evidence type="ECO:0008006" key="4">
    <source>
        <dbReference type="Google" id="ProtNLM"/>
    </source>
</evidence>
<dbReference type="Proteomes" id="UP000006304">
    <property type="component" value="Chromosome"/>
</dbReference>
<reference evidence="2 3" key="1">
    <citation type="journal article" date="2012" name="J. Bacteriol.">
        <title>Complete genome sequence of Nocardia brasiliensis HUJEG-1.</title>
        <authorList>
            <person name="Vera-Cabrera L."/>
            <person name="Ortiz-Lopez R."/>
            <person name="Elizondo-Gonzalez R."/>
            <person name="Perez-Maya A.A."/>
            <person name="Ocampo-Candiani J."/>
        </authorList>
    </citation>
    <scope>NUCLEOTIDE SEQUENCE [LARGE SCALE GENOMIC DNA]</scope>
    <source>
        <strain evidence="3">ATCC 700358</strain>
    </source>
</reference>
<evidence type="ECO:0000313" key="2">
    <source>
        <dbReference type="EMBL" id="AFU00586.1"/>
    </source>
</evidence>
<dbReference type="AlphaFoldDB" id="K0EYF6"/>
<feature type="signal peptide" evidence="1">
    <location>
        <begin position="1"/>
        <end position="21"/>
    </location>
</feature>
<keyword evidence="1" id="KW-0732">Signal</keyword>
<dbReference type="EMBL" id="CP003876">
    <property type="protein sequence ID" value="AFU00586.1"/>
    <property type="molecule type" value="Genomic_DNA"/>
</dbReference>
<dbReference type="STRING" id="1133849.O3I_013125"/>
<evidence type="ECO:0000256" key="1">
    <source>
        <dbReference type="SAM" id="SignalP"/>
    </source>
</evidence>
<evidence type="ECO:0000313" key="3">
    <source>
        <dbReference type="Proteomes" id="UP000006304"/>
    </source>
</evidence>
<dbReference type="KEGG" id="nbr:O3I_013125"/>
<name>K0EYF6_NOCB7</name>